<dbReference type="EMBL" id="BMAU01021233">
    <property type="protein sequence ID" value="GFY02715.1"/>
    <property type="molecule type" value="Genomic_DNA"/>
</dbReference>
<accession>A0A8X6S191</accession>
<keyword evidence="2" id="KW-1185">Reference proteome</keyword>
<organism evidence="1 2">
    <name type="scientific">Trichonephila clavipes</name>
    <name type="common">Golden silk orbweaver</name>
    <name type="synonym">Nephila clavipes</name>
    <dbReference type="NCBI Taxonomy" id="2585209"/>
    <lineage>
        <taxon>Eukaryota</taxon>
        <taxon>Metazoa</taxon>
        <taxon>Ecdysozoa</taxon>
        <taxon>Arthropoda</taxon>
        <taxon>Chelicerata</taxon>
        <taxon>Arachnida</taxon>
        <taxon>Araneae</taxon>
        <taxon>Araneomorphae</taxon>
        <taxon>Entelegynae</taxon>
        <taxon>Araneoidea</taxon>
        <taxon>Nephilidae</taxon>
        <taxon>Trichonephila</taxon>
    </lineage>
</organism>
<sequence length="75" mass="9008">MNWIAHIIRMPDDNVVKKVLKFQVRGIRKHRIPRLRWADSLESDFGIIDDKTWRTKMNEKSLWRKLGRKALAHEG</sequence>
<name>A0A8X6S191_TRICX</name>
<protein>
    <submittedName>
        <fullName evidence="1">Uncharacterized protein</fullName>
    </submittedName>
</protein>
<reference evidence="1" key="1">
    <citation type="submission" date="2020-08" db="EMBL/GenBank/DDBJ databases">
        <title>Multicomponent nature underlies the extraordinary mechanical properties of spider dragline silk.</title>
        <authorList>
            <person name="Kono N."/>
            <person name="Nakamura H."/>
            <person name="Mori M."/>
            <person name="Yoshida Y."/>
            <person name="Ohtoshi R."/>
            <person name="Malay A.D."/>
            <person name="Moran D.A.P."/>
            <person name="Tomita M."/>
            <person name="Numata K."/>
            <person name="Arakawa K."/>
        </authorList>
    </citation>
    <scope>NUCLEOTIDE SEQUENCE</scope>
</reference>
<comment type="caution">
    <text evidence="1">The sequence shown here is derived from an EMBL/GenBank/DDBJ whole genome shotgun (WGS) entry which is preliminary data.</text>
</comment>
<gene>
    <name evidence="1" type="ORF">TNCV_3505951</name>
</gene>
<evidence type="ECO:0000313" key="2">
    <source>
        <dbReference type="Proteomes" id="UP000887159"/>
    </source>
</evidence>
<evidence type="ECO:0000313" key="1">
    <source>
        <dbReference type="EMBL" id="GFY02715.1"/>
    </source>
</evidence>
<dbReference type="AlphaFoldDB" id="A0A8X6S191"/>
<proteinExistence type="predicted"/>
<dbReference type="Proteomes" id="UP000887159">
    <property type="component" value="Unassembled WGS sequence"/>
</dbReference>